<proteinExistence type="predicted"/>
<protein>
    <submittedName>
        <fullName evidence="1">Uncharacterized protein</fullName>
    </submittedName>
</protein>
<dbReference type="AlphaFoldDB" id="A0A6V8NB68"/>
<organism evidence="1 2">
    <name type="scientific">Geomonas limicola</name>
    <dbReference type="NCBI Taxonomy" id="2740186"/>
    <lineage>
        <taxon>Bacteria</taxon>
        <taxon>Pseudomonadati</taxon>
        <taxon>Thermodesulfobacteriota</taxon>
        <taxon>Desulfuromonadia</taxon>
        <taxon>Geobacterales</taxon>
        <taxon>Geobacteraceae</taxon>
        <taxon>Geomonas</taxon>
    </lineage>
</organism>
<evidence type="ECO:0000313" key="2">
    <source>
        <dbReference type="Proteomes" id="UP000587586"/>
    </source>
</evidence>
<reference evidence="2" key="1">
    <citation type="submission" date="2020-06" db="EMBL/GenBank/DDBJ databases">
        <title>Draft genomic sequecing of Geomonas sp. Red745.</title>
        <authorList>
            <person name="Itoh H."/>
            <person name="Xu Z.X."/>
            <person name="Ushijima N."/>
            <person name="Masuda Y."/>
            <person name="Shiratori Y."/>
            <person name="Senoo K."/>
        </authorList>
    </citation>
    <scope>NUCLEOTIDE SEQUENCE [LARGE SCALE GENOMIC DNA]</scope>
    <source>
        <strain evidence="2">Red745</strain>
    </source>
</reference>
<accession>A0A6V8NB68</accession>
<dbReference type="Proteomes" id="UP000587586">
    <property type="component" value="Unassembled WGS sequence"/>
</dbReference>
<dbReference type="EMBL" id="BLXZ01000004">
    <property type="protein sequence ID" value="GFO68783.1"/>
    <property type="molecule type" value="Genomic_DNA"/>
</dbReference>
<gene>
    <name evidence="1" type="ORF">GMLC_23620</name>
</gene>
<evidence type="ECO:0000313" key="1">
    <source>
        <dbReference type="EMBL" id="GFO68783.1"/>
    </source>
</evidence>
<comment type="caution">
    <text evidence="1">The sequence shown here is derived from an EMBL/GenBank/DDBJ whole genome shotgun (WGS) entry which is preliminary data.</text>
</comment>
<name>A0A6V8NB68_9BACT</name>
<keyword evidence="2" id="KW-1185">Reference proteome</keyword>
<sequence length="67" mass="7730">MPDAVCEFSLVLEDGVIECLKQQWEELLRHDASIPGDKRDFNMAANFDLVRLMPLDRDPIMPKKQVT</sequence>